<proteinExistence type="predicted"/>
<gene>
    <name evidence="1" type="ORF">CJ030_MR3G012347</name>
</gene>
<dbReference type="EMBL" id="RXIC02000021">
    <property type="protein sequence ID" value="KAB1219551.1"/>
    <property type="molecule type" value="Genomic_DNA"/>
</dbReference>
<dbReference type="AlphaFoldDB" id="A0A6A1W2W8"/>
<comment type="caution">
    <text evidence="1">The sequence shown here is derived from an EMBL/GenBank/DDBJ whole genome shotgun (WGS) entry which is preliminary data.</text>
</comment>
<organism evidence="1 2">
    <name type="scientific">Morella rubra</name>
    <name type="common">Chinese bayberry</name>
    <dbReference type="NCBI Taxonomy" id="262757"/>
    <lineage>
        <taxon>Eukaryota</taxon>
        <taxon>Viridiplantae</taxon>
        <taxon>Streptophyta</taxon>
        <taxon>Embryophyta</taxon>
        <taxon>Tracheophyta</taxon>
        <taxon>Spermatophyta</taxon>
        <taxon>Magnoliopsida</taxon>
        <taxon>eudicotyledons</taxon>
        <taxon>Gunneridae</taxon>
        <taxon>Pentapetalae</taxon>
        <taxon>rosids</taxon>
        <taxon>fabids</taxon>
        <taxon>Fagales</taxon>
        <taxon>Myricaceae</taxon>
        <taxon>Morella</taxon>
    </lineage>
</organism>
<evidence type="ECO:0000313" key="1">
    <source>
        <dbReference type="EMBL" id="KAB1219551.1"/>
    </source>
</evidence>
<reference evidence="1 2" key="1">
    <citation type="journal article" date="2019" name="Plant Biotechnol. J.">
        <title>The red bayberry genome and genetic basis of sex determination.</title>
        <authorList>
            <person name="Jia H.M."/>
            <person name="Jia H.J."/>
            <person name="Cai Q.L."/>
            <person name="Wang Y."/>
            <person name="Zhao H.B."/>
            <person name="Yang W.F."/>
            <person name="Wang G.Y."/>
            <person name="Li Y.H."/>
            <person name="Zhan D.L."/>
            <person name="Shen Y.T."/>
            <person name="Niu Q.F."/>
            <person name="Chang L."/>
            <person name="Qiu J."/>
            <person name="Zhao L."/>
            <person name="Xie H.B."/>
            <person name="Fu W.Y."/>
            <person name="Jin J."/>
            <person name="Li X.W."/>
            <person name="Jiao Y."/>
            <person name="Zhou C.C."/>
            <person name="Tu T."/>
            <person name="Chai C.Y."/>
            <person name="Gao J.L."/>
            <person name="Fan L.J."/>
            <person name="van de Weg E."/>
            <person name="Wang J.Y."/>
            <person name="Gao Z.S."/>
        </authorList>
    </citation>
    <scope>NUCLEOTIDE SEQUENCE [LARGE SCALE GENOMIC DNA]</scope>
    <source>
        <tissue evidence="1">Leaves</tissue>
    </source>
</reference>
<name>A0A6A1W2W8_9ROSI</name>
<dbReference type="Proteomes" id="UP000516437">
    <property type="component" value="Chromosome 3"/>
</dbReference>
<protein>
    <submittedName>
        <fullName evidence="1">Uncharacterized protein</fullName>
    </submittedName>
</protein>
<sequence>MTRALSNETPRGYVPRGDSLVKRGPFLRSPESLGDVIYELATQSLLVRGAHIVLSPPSWDTSVSGPRDTDKHESWWGPWPISTCFDAPLVPRQASLAENAPSFQGLEIVWYSSQNKVTLKPVAIPPLAEPASESLRKFYKPNIEIVIIMMD</sequence>
<evidence type="ECO:0000313" key="2">
    <source>
        <dbReference type="Proteomes" id="UP000516437"/>
    </source>
</evidence>
<keyword evidence="2" id="KW-1185">Reference proteome</keyword>
<accession>A0A6A1W2W8</accession>